<organism evidence="1">
    <name type="scientific">Moumouvirus sp. 'Monve'</name>
    <dbReference type="NCBI Taxonomy" id="1128131"/>
    <lineage>
        <taxon>Viruses</taxon>
        <taxon>Varidnaviria</taxon>
        <taxon>Bamfordvirae</taxon>
        <taxon>Nucleocytoviricota</taxon>
        <taxon>Megaviricetes</taxon>
        <taxon>Imitervirales</taxon>
        <taxon>Mimiviridae</taxon>
        <taxon>Megamimivirinae</taxon>
        <taxon>Moumouvirus</taxon>
    </lineage>
</organism>
<proteinExistence type="predicted"/>
<reference evidence="1" key="1">
    <citation type="submission" date="2011-10" db="EMBL/GenBank/DDBJ databases">
        <title>Provirophages and transpovirons: unique mobilome of giant viruses.</title>
        <authorList>
            <person name="Desnues C."/>
            <person name="LaScola B."/>
            <person name="Yutin N."/>
            <person name="Fournous G."/>
            <person name="Koonin E."/>
            <person name="Raoult D."/>
        </authorList>
    </citation>
    <scope>NUCLEOTIDE SEQUENCE</scope>
    <source>
        <strain evidence="1">Mv13-mv</strain>
    </source>
</reference>
<name>H2EEW4_9VIRU</name>
<sequence length="37" mass="4479">MAQEKNRRYGKNVLDDLYIQKRLIILFKDDIIKLGQE</sequence>
<evidence type="ECO:0000313" key="1">
    <source>
        <dbReference type="EMBL" id="AEX62937.1"/>
    </source>
</evidence>
<protein>
    <submittedName>
        <fullName evidence="1">Uncharacterized protein</fullName>
    </submittedName>
</protein>
<dbReference type="EMBL" id="JN885998">
    <property type="protein sequence ID" value="AEX62937.1"/>
    <property type="molecule type" value="Genomic_DNA"/>
</dbReference>
<gene>
    <name evidence="1" type="ORF">mv_R732</name>
</gene>
<accession>H2EEW4</accession>